<protein>
    <recommendedName>
        <fullName evidence="3">Ribosomal protein L7/L12 C-terminal domain-containing protein</fullName>
    </recommendedName>
</protein>
<name>A0A653I2F5_9BACL</name>
<gene>
    <name evidence="1" type="ORF">EXIGUO9Y_100019</name>
</gene>
<proteinExistence type="predicted"/>
<reference evidence="1 2" key="1">
    <citation type="submission" date="2019-10" db="EMBL/GenBank/DDBJ databases">
        <authorList>
            <person name="Karimi E."/>
        </authorList>
    </citation>
    <scope>NUCLEOTIDE SEQUENCE [LARGE SCALE GENOMIC DNA]</scope>
    <source>
        <strain evidence="1">Exiguobacterium sp. 9Y</strain>
    </source>
</reference>
<evidence type="ECO:0008006" key="3">
    <source>
        <dbReference type="Google" id="ProtNLM"/>
    </source>
</evidence>
<dbReference type="Gene3D" id="3.30.1390.10">
    <property type="match status" value="1"/>
</dbReference>
<evidence type="ECO:0000313" key="2">
    <source>
        <dbReference type="Proteomes" id="UP000439752"/>
    </source>
</evidence>
<evidence type="ECO:0000313" key="1">
    <source>
        <dbReference type="EMBL" id="VWX33047.1"/>
    </source>
</evidence>
<accession>A0A653I2F5</accession>
<dbReference type="Proteomes" id="UP000439752">
    <property type="component" value="Unassembled WGS sequence"/>
</dbReference>
<organism evidence="1 2">
    <name type="scientific">Exiguobacterium oxidotolerans</name>
    <dbReference type="NCBI Taxonomy" id="223958"/>
    <lineage>
        <taxon>Bacteria</taxon>
        <taxon>Bacillati</taxon>
        <taxon>Bacillota</taxon>
        <taxon>Bacilli</taxon>
        <taxon>Bacillales</taxon>
        <taxon>Bacillales Family XII. Incertae Sedis</taxon>
        <taxon>Exiguobacterium</taxon>
    </lineage>
</organism>
<sequence>MPGVDADEVKLQHQVKYLLQEDQMVEAVKLVRNQLGYSLLEAKQYVDSLHFDSSN</sequence>
<dbReference type="EMBL" id="CABWKQ010000002">
    <property type="protein sequence ID" value="VWX33047.1"/>
    <property type="molecule type" value="Genomic_DNA"/>
</dbReference>
<dbReference type="AlphaFoldDB" id="A0A653I2F5"/>
<keyword evidence="2" id="KW-1185">Reference proteome</keyword>
<dbReference type="InterPro" id="IPR014719">
    <property type="entry name" value="Ribosomal_bL12_C/ClpS-like"/>
</dbReference>